<proteinExistence type="predicted"/>
<keyword evidence="1" id="KW-0472">Membrane</keyword>
<dbReference type="EMBL" id="CP097206">
    <property type="protein sequence ID" value="UQV27393.1"/>
    <property type="molecule type" value="Genomic_DNA"/>
</dbReference>
<sequence length="145" mass="17393">MMKIKNKLHLLPFFLMSYLAFFFLININPVIAMDNNNKDKQIKNYEVSDKEINDFFELSTKRLKKNISDIKAKKPLLQNASIKEIEEWVFKIISFYLFIFLGLSLFSDSLLETENNINRKFYKQLIYISKCVFLKIIKNYHNYVI</sequence>
<protein>
    <submittedName>
        <fullName evidence="2">SVM family protein</fullName>
    </submittedName>
</protein>
<accession>A0AAX3B9P1</accession>
<feature type="transmembrane region" description="Helical" evidence="1">
    <location>
        <begin position="88"/>
        <end position="111"/>
    </location>
</feature>
<reference evidence="2 3" key="1">
    <citation type="submission" date="2022-05" db="EMBL/GenBank/DDBJ databases">
        <title>'Parthenium hysterophorus' phyllody phytoplasma strain PR34.</title>
        <authorList>
            <person name="Kirdat K."/>
            <person name="Tiwarekar B."/>
            <person name="Yadav A."/>
        </authorList>
    </citation>
    <scope>NUCLEOTIDE SEQUENCE [LARGE SCALE GENOMIC DNA]</scope>
    <source>
        <strain evidence="2 3">PR34</strain>
    </source>
</reference>
<name>A0AAX3B9P1_9MOLU</name>
<dbReference type="Proteomes" id="UP000769022">
    <property type="component" value="Chromosome"/>
</dbReference>
<keyword evidence="3" id="KW-1185">Reference proteome</keyword>
<organism evidence="2 3">
    <name type="scientific">Candidatus Phytoplasma asiaticum</name>
    <dbReference type="NCBI Taxonomy" id="2763338"/>
    <lineage>
        <taxon>Bacteria</taxon>
        <taxon>Bacillati</taxon>
        <taxon>Mycoplasmatota</taxon>
        <taxon>Mollicutes</taxon>
        <taxon>Acholeplasmatales</taxon>
        <taxon>Acholeplasmataceae</taxon>
        <taxon>Candidatus Phytoplasma</taxon>
        <taxon>16SrII (Peanut WB group)</taxon>
    </lineage>
</organism>
<evidence type="ECO:0000313" key="3">
    <source>
        <dbReference type="Proteomes" id="UP000769022"/>
    </source>
</evidence>
<keyword evidence="1" id="KW-1133">Transmembrane helix</keyword>
<dbReference type="KEGG" id="pphy:H7686_0001045"/>
<evidence type="ECO:0000313" key="2">
    <source>
        <dbReference type="EMBL" id="UQV27393.1"/>
    </source>
</evidence>
<evidence type="ECO:0000256" key="1">
    <source>
        <dbReference type="SAM" id="Phobius"/>
    </source>
</evidence>
<keyword evidence="1" id="KW-0812">Transmembrane</keyword>
<dbReference type="AlphaFoldDB" id="A0AAX3B9P1"/>
<gene>
    <name evidence="2" type="ORF">H7686_0001045</name>
</gene>